<evidence type="ECO:0000313" key="17">
    <source>
        <dbReference type="Proteomes" id="UP000494040"/>
    </source>
</evidence>
<evidence type="ECO:0000256" key="14">
    <source>
        <dbReference type="SAM" id="Coils"/>
    </source>
</evidence>
<sequence>MSYIKKMFKEKDALLDKKANIAAALRHRSDRKVRDMNVMRRLYQEKKEVRMEEALARAQESAGWRVEELKQEEKLAYHMDKAKKEEMRQLKERQILWQSREICELHKTLKLAYYQKELASTGKEAAMKGEMEKAERMMEKEHMKAQEQIRESCEKAMQKAHQRKKQQYKEGLQDQIIDNHKLKILQYQKQLKETALINDAVRIEMEEDEKREEELQKHKQHIKEEIKSFQMAKQFWSQREKEYEEEEDRRLVNYLEMRKQRELKLQHENLQKEDERQRKEEAVINKIKQLEGFRHERERIAQLLLDEETRVKTENAEKAKLENMQRFKQESRNVFLAQLQFKLAQKEEEKRMDRIYSLQLKEKIEQDRLKELQEKEEARLKKLKYGEELRQGLEDLHRQKFMDMLLSIKEEEGLQAEKEKYIRQVNEERRRMINEHIPHLIGFLPAGIIKDEDVPYLNPELRELLKVQSPLTDF</sequence>
<comment type="similarity">
    <text evidence="3">Belongs to the MNS1 family.</text>
</comment>
<dbReference type="AlphaFoldDB" id="A0A8I6TFF0"/>
<keyword evidence="8" id="KW-0969">Cilium</keyword>
<dbReference type="GeneID" id="106664848"/>
<protein>
    <recommendedName>
        <fullName evidence="4">Meiosis-specific nuclear structural protein 1</fullName>
    </recommendedName>
</protein>
<name>A0A8I6TFF0_CIMLE</name>
<comment type="function">
    <text evidence="13">Microtubule inner protein (MIP) part of the dynein-decorated doublet microtubules (DMTs) in cilia axoneme, which is required for motile cilia beating. May play a role in the control of meiotic division and germ cell differentiation through regulation of pairing and recombination during meiosis. Required for sperm flagella assembly. May play a role in the assembly and function of the outer dynein arm-docking complex (ODA-DC). ODA-DC mediates outer dynein arms (ODA) binding onto the axonemal doublet microtubules.</text>
</comment>
<evidence type="ECO:0000256" key="6">
    <source>
        <dbReference type="ARBA" id="ARBA00022846"/>
    </source>
</evidence>
<evidence type="ECO:0000313" key="16">
    <source>
        <dbReference type="EnsemblMetazoa" id="XP_014246358.1"/>
    </source>
</evidence>
<evidence type="ECO:0000256" key="3">
    <source>
        <dbReference type="ARBA" id="ARBA00009158"/>
    </source>
</evidence>
<evidence type="ECO:0000256" key="10">
    <source>
        <dbReference type="ARBA" id="ARBA00023242"/>
    </source>
</evidence>
<dbReference type="InterPro" id="IPR026504">
    <property type="entry name" value="MNS1"/>
</dbReference>
<comment type="subcellular location">
    <subcellularLocation>
        <location evidence="2">Cytoplasm</location>
        <location evidence="2">Cytoskeleton</location>
        <location evidence="2">Flagellum axoneme</location>
    </subcellularLocation>
    <subcellularLocation>
        <location evidence="1">Nucleus</location>
    </subcellularLocation>
</comment>
<keyword evidence="7 14" id="KW-0175">Coiled coil</keyword>
<organism evidence="16 17">
    <name type="scientific">Cimex lectularius</name>
    <name type="common">Bed bug</name>
    <name type="synonym">Acanthia lectularia</name>
    <dbReference type="NCBI Taxonomy" id="79782"/>
    <lineage>
        <taxon>Eukaryota</taxon>
        <taxon>Metazoa</taxon>
        <taxon>Ecdysozoa</taxon>
        <taxon>Arthropoda</taxon>
        <taxon>Hexapoda</taxon>
        <taxon>Insecta</taxon>
        <taxon>Pterygota</taxon>
        <taxon>Neoptera</taxon>
        <taxon>Paraneoptera</taxon>
        <taxon>Hemiptera</taxon>
        <taxon>Heteroptera</taxon>
        <taxon>Panheteroptera</taxon>
        <taxon>Cimicomorpha</taxon>
        <taxon>Cimicidae</taxon>
        <taxon>Cimex</taxon>
    </lineage>
</organism>
<dbReference type="RefSeq" id="XP_014246358.1">
    <property type="nucleotide sequence ID" value="XM_014390872.2"/>
</dbReference>
<proteinExistence type="inferred from homology"/>
<dbReference type="GO" id="GO:0031514">
    <property type="term" value="C:motile cilium"/>
    <property type="evidence" value="ECO:0007669"/>
    <property type="project" value="TreeGrafter"/>
</dbReference>
<feature type="coiled-coil region" evidence="14">
    <location>
        <begin position="198"/>
        <end position="225"/>
    </location>
</feature>
<feature type="domain" description="Trichohyalin-plectin-homology" evidence="15">
    <location>
        <begin position="98"/>
        <end position="445"/>
    </location>
</feature>
<evidence type="ECO:0000256" key="8">
    <source>
        <dbReference type="ARBA" id="ARBA00023069"/>
    </source>
</evidence>
<evidence type="ECO:0000256" key="4">
    <source>
        <dbReference type="ARBA" id="ARBA00014813"/>
    </source>
</evidence>
<dbReference type="KEGG" id="clec:106664848"/>
<keyword evidence="5" id="KW-0963">Cytoplasm</keyword>
<feature type="coiled-coil region" evidence="14">
    <location>
        <begin position="131"/>
        <end position="163"/>
    </location>
</feature>
<keyword evidence="9" id="KW-0206">Cytoskeleton</keyword>
<dbReference type="OMA" id="MIRCNQE"/>
<keyword evidence="10" id="KW-0539">Nucleus</keyword>
<keyword evidence="11" id="KW-0469">Meiosis</keyword>
<evidence type="ECO:0000256" key="9">
    <source>
        <dbReference type="ARBA" id="ARBA00023212"/>
    </source>
</evidence>
<dbReference type="OrthoDB" id="6623927at2759"/>
<evidence type="ECO:0000256" key="13">
    <source>
        <dbReference type="ARBA" id="ARBA00046114"/>
    </source>
</evidence>
<evidence type="ECO:0000256" key="1">
    <source>
        <dbReference type="ARBA" id="ARBA00004123"/>
    </source>
</evidence>
<dbReference type="PANTHER" id="PTHR19265:SF0">
    <property type="entry name" value="MEIOSIS-SPECIFIC NUCLEAR STRUCTURAL PROTEIN 1"/>
    <property type="match status" value="1"/>
</dbReference>
<keyword evidence="6" id="KW-0282">Flagellum</keyword>
<accession>A0A8I6TFF0</accession>
<evidence type="ECO:0000256" key="7">
    <source>
        <dbReference type="ARBA" id="ARBA00023054"/>
    </source>
</evidence>
<dbReference type="Proteomes" id="UP000494040">
    <property type="component" value="Unassembled WGS sequence"/>
</dbReference>
<dbReference type="GO" id="GO:0005634">
    <property type="term" value="C:nucleus"/>
    <property type="evidence" value="ECO:0007669"/>
    <property type="project" value="UniProtKB-SubCell"/>
</dbReference>
<evidence type="ECO:0000256" key="5">
    <source>
        <dbReference type="ARBA" id="ARBA00022490"/>
    </source>
</evidence>
<reference evidence="16" key="1">
    <citation type="submission" date="2022-01" db="UniProtKB">
        <authorList>
            <consortium name="EnsemblMetazoa"/>
        </authorList>
    </citation>
    <scope>IDENTIFICATION</scope>
</reference>
<evidence type="ECO:0000256" key="2">
    <source>
        <dbReference type="ARBA" id="ARBA00004611"/>
    </source>
</evidence>
<dbReference type="GO" id="GO:0051321">
    <property type="term" value="P:meiotic cell cycle"/>
    <property type="evidence" value="ECO:0007669"/>
    <property type="project" value="UniProtKB-KW"/>
</dbReference>
<dbReference type="EnsemblMetazoa" id="XM_014390872.2">
    <property type="protein sequence ID" value="XP_014246358.1"/>
    <property type="gene ID" value="LOC106664848"/>
</dbReference>
<dbReference type="InterPro" id="IPR043597">
    <property type="entry name" value="TPH_dom"/>
</dbReference>
<dbReference type="Pfam" id="PF13868">
    <property type="entry name" value="TPH"/>
    <property type="match status" value="1"/>
</dbReference>
<evidence type="ECO:0000259" key="15">
    <source>
        <dbReference type="Pfam" id="PF13868"/>
    </source>
</evidence>
<evidence type="ECO:0000256" key="11">
    <source>
        <dbReference type="ARBA" id="ARBA00023254"/>
    </source>
</evidence>
<keyword evidence="17" id="KW-1185">Reference proteome</keyword>
<keyword evidence="12" id="KW-0966">Cell projection</keyword>
<dbReference type="GO" id="GO:0044782">
    <property type="term" value="P:cilium organization"/>
    <property type="evidence" value="ECO:0007669"/>
    <property type="project" value="TreeGrafter"/>
</dbReference>
<dbReference type="PANTHER" id="PTHR19265">
    <property type="entry name" value="MEIOSIS-SPECIFIC NUCLEAR STRUCTURAL PROTEIN 1"/>
    <property type="match status" value="1"/>
</dbReference>
<evidence type="ECO:0000256" key="12">
    <source>
        <dbReference type="ARBA" id="ARBA00023273"/>
    </source>
</evidence>